<keyword evidence="1" id="KW-0479">Metal-binding</keyword>
<evidence type="ECO:0000256" key="2">
    <source>
        <dbReference type="ARBA" id="ARBA00022771"/>
    </source>
</evidence>
<evidence type="ECO:0000256" key="3">
    <source>
        <dbReference type="ARBA" id="ARBA00022833"/>
    </source>
</evidence>
<evidence type="ECO:0000313" key="9">
    <source>
        <dbReference type="EMBL" id="JAU96940.1"/>
    </source>
</evidence>
<protein>
    <submittedName>
        <fullName evidence="9">Zinc finger BED domain-containing protein DAYSLEEPER</fullName>
    </submittedName>
</protein>
<evidence type="ECO:0000256" key="1">
    <source>
        <dbReference type="ARBA" id="ARBA00022723"/>
    </source>
</evidence>
<dbReference type="GO" id="GO:0008270">
    <property type="term" value="F:zinc ion binding"/>
    <property type="evidence" value="ECO:0007669"/>
    <property type="project" value="UniProtKB-KW"/>
</dbReference>
<dbReference type="GO" id="GO:0003677">
    <property type="term" value="F:DNA binding"/>
    <property type="evidence" value="ECO:0007669"/>
    <property type="project" value="InterPro"/>
</dbReference>
<evidence type="ECO:0000259" key="8">
    <source>
        <dbReference type="PROSITE" id="PS50808"/>
    </source>
</evidence>
<feature type="domain" description="BED-type" evidence="8">
    <location>
        <begin position="58"/>
        <end position="112"/>
    </location>
</feature>
<dbReference type="PROSITE" id="PS50808">
    <property type="entry name" value="ZF_BED"/>
    <property type="match status" value="1"/>
</dbReference>
<proteinExistence type="predicted"/>
<keyword evidence="2 6" id="KW-0863">Zinc-finger</keyword>
<evidence type="ECO:0000256" key="7">
    <source>
        <dbReference type="SAM" id="MobiDB-lite"/>
    </source>
</evidence>
<dbReference type="PANTHER" id="PTHR46481">
    <property type="entry name" value="ZINC FINGER BED DOMAIN-CONTAINING PROTEIN 4"/>
    <property type="match status" value="1"/>
</dbReference>
<dbReference type="AlphaFoldDB" id="A0A1J3JXX9"/>
<feature type="region of interest" description="Disordered" evidence="7">
    <location>
        <begin position="1"/>
        <end position="60"/>
    </location>
</feature>
<reference evidence="9" key="1">
    <citation type="submission" date="2016-07" db="EMBL/GenBank/DDBJ databases">
        <title>De novo transcriptome assembly of four accessions of the metal hyperaccumulator plant Noccaea caerulescens.</title>
        <authorList>
            <person name="Blande D."/>
            <person name="Halimaa P."/>
            <person name="Tervahauta A.I."/>
            <person name="Aarts M.G."/>
            <person name="Karenlampi S.O."/>
        </authorList>
    </citation>
    <scope>NUCLEOTIDE SEQUENCE</scope>
</reference>
<keyword evidence="3" id="KW-0862">Zinc</keyword>
<dbReference type="InterPro" id="IPR003656">
    <property type="entry name" value="Znf_BED"/>
</dbReference>
<evidence type="ECO:0000256" key="4">
    <source>
        <dbReference type="ARBA" id="ARBA00023015"/>
    </source>
</evidence>
<dbReference type="PANTHER" id="PTHR46481:SF2">
    <property type="entry name" value="BED-TYPE DOMAIN-CONTAINING PROTEIN"/>
    <property type="match status" value="1"/>
</dbReference>
<keyword evidence="5" id="KW-0804">Transcription</keyword>
<keyword evidence="4" id="KW-0805">Transcription regulation</keyword>
<evidence type="ECO:0000256" key="5">
    <source>
        <dbReference type="ARBA" id="ARBA00023163"/>
    </source>
</evidence>
<accession>A0A1J3JXX9</accession>
<gene>
    <name evidence="9" type="ORF">MP_TR25165_c2_g1_i1_g.72842</name>
</gene>
<sequence length="250" mass="28259">MASSGVPHLNDDDDTMRDYVELQFTDEEVHTPQPDTGNSSKRKGKERASGDSSQTRKKTRSEVWLHFTKQVKNNDKCNCNYCGKEMCCSTKDGTTSLKKHYEHTCKSYQVWLNANKDKTQTVMTPEGAAGNLKVCKVSDSVVREATDEMLVLAELPLSFVESLAWKHFTSKVLLPRPHSRRTATRDIVMMYVNKKATMKKILGQNKQRVSLTTDIWVASVTGESYMVITAHFVDANYGDNSPEAPRRISR</sequence>
<dbReference type="InterPro" id="IPR052035">
    <property type="entry name" value="ZnF_BED_domain_contain"/>
</dbReference>
<name>A0A1J3JXX9_NOCCA</name>
<organism evidence="9">
    <name type="scientific">Noccaea caerulescens</name>
    <name type="common">Alpine penny-cress</name>
    <name type="synonym">Thlaspi caerulescens</name>
    <dbReference type="NCBI Taxonomy" id="107243"/>
    <lineage>
        <taxon>Eukaryota</taxon>
        <taxon>Viridiplantae</taxon>
        <taxon>Streptophyta</taxon>
        <taxon>Embryophyta</taxon>
        <taxon>Tracheophyta</taxon>
        <taxon>Spermatophyta</taxon>
        <taxon>Magnoliopsida</taxon>
        <taxon>eudicotyledons</taxon>
        <taxon>Gunneridae</taxon>
        <taxon>Pentapetalae</taxon>
        <taxon>rosids</taxon>
        <taxon>malvids</taxon>
        <taxon>Brassicales</taxon>
        <taxon>Brassicaceae</taxon>
        <taxon>Coluteocarpeae</taxon>
        <taxon>Noccaea</taxon>
    </lineage>
</organism>
<dbReference type="EMBL" id="GEVM01008998">
    <property type="protein sequence ID" value="JAU96940.1"/>
    <property type="molecule type" value="Transcribed_RNA"/>
</dbReference>
<dbReference type="SMART" id="SM00614">
    <property type="entry name" value="ZnF_BED"/>
    <property type="match status" value="1"/>
</dbReference>
<evidence type="ECO:0000256" key="6">
    <source>
        <dbReference type="PROSITE-ProRule" id="PRU00027"/>
    </source>
</evidence>